<reference evidence="4" key="1">
    <citation type="journal article" date="2019" name="Int. J. Syst. Evol. Microbiol.">
        <title>The Global Catalogue of Microorganisms (GCM) 10K type strain sequencing project: providing services to taxonomists for standard genome sequencing and annotation.</title>
        <authorList>
            <consortium name="The Broad Institute Genomics Platform"/>
            <consortium name="The Broad Institute Genome Sequencing Center for Infectious Disease"/>
            <person name="Wu L."/>
            <person name="Ma J."/>
        </authorList>
    </citation>
    <scope>NUCLEOTIDE SEQUENCE [LARGE SCALE GENOMIC DNA]</scope>
    <source>
        <strain evidence="4">JCM 17926</strain>
    </source>
</reference>
<dbReference type="SUPFAM" id="SSF52025">
    <property type="entry name" value="PA domain"/>
    <property type="match status" value="1"/>
</dbReference>
<feature type="chain" id="PRO_5046534970" description="Peptidase M28 domain-containing protein" evidence="1">
    <location>
        <begin position="20"/>
        <end position="557"/>
    </location>
</feature>
<proteinExistence type="predicted"/>
<accession>A0ABP8M5Q7</accession>
<dbReference type="Gene3D" id="3.40.630.10">
    <property type="entry name" value="Zn peptidases"/>
    <property type="match status" value="2"/>
</dbReference>
<gene>
    <name evidence="3" type="ORF">GCM10023188_47640</name>
</gene>
<dbReference type="SUPFAM" id="SSF53187">
    <property type="entry name" value="Zn-dependent exopeptidases"/>
    <property type="match status" value="1"/>
</dbReference>
<evidence type="ECO:0000313" key="3">
    <source>
        <dbReference type="EMBL" id="GAA4445013.1"/>
    </source>
</evidence>
<feature type="signal peptide" evidence="1">
    <location>
        <begin position="1"/>
        <end position="19"/>
    </location>
</feature>
<dbReference type="InterPro" id="IPR007484">
    <property type="entry name" value="Peptidase_M28"/>
</dbReference>
<feature type="domain" description="Peptidase M28" evidence="2">
    <location>
        <begin position="322"/>
        <end position="538"/>
    </location>
</feature>
<dbReference type="PROSITE" id="PS51257">
    <property type="entry name" value="PROKAR_LIPOPROTEIN"/>
    <property type="match status" value="1"/>
</dbReference>
<name>A0ABP8M5Q7_9BACT</name>
<dbReference type="InterPro" id="IPR045175">
    <property type="entry name" value="M28_fam"/>
</dbReference>
<evidence type="ECO:0000259" key="2">
    <source>
        <dbReference type="Pfam" id="PF04389"/>
    </source>
</evidence>
<dbReference type="InterPro" id="IPR046450">
    <property type="entry name" value="PA_dom_sf"/>
</dbReference>
<dbReference type="Proteomes" id="UP001500552">
    <property type="component" value="Unassembled WGS sequence"/>
</dbReference>
<keyword evidence="4" id="KW-1185">Reference proteome</keyword>
<dbReference type="Gene3D" id="3.50.30.30">
    <property type="match status" value="1"/>
</dbReference>
<dbReference type="PANTHER" id="PTHR12147">
    <property type="entry name" value="METALLOPEPTIDASE M28 FAMILY MEMBER"/>
    <property type="match status" value="1"/>
</dbReference>
<comment type="caution">
    <text evidence="3">The sequence shown here is derived from an EMBL/GenBank/DDBJ whole genome shotgun (WGS) entry which is preliminary data.</text>
</comment>
<keyword evidence="1" id="KW-0732">Signal</keyword>
<dbReference type="EMBL" id="BAABHC010000041">
    <property type="protein sequence ID" value="GAA4445013.1"/>
    <property type="molecule type" value="Genomic_DNA"/>
</dbReference>
<evidence type="ECO:0000256" key="1">
    <source>
        <dbReference type="SAM" id="SignalP"/>
    </source>
</evidence>
<dbReference type="PANTHER" id="PTHR12147:SF26">
    <property type="entry name" value="PEPTIDASE M28 DOMAIN-CONTAINING PROTEIN"/>
    <property type="match status" value="1"/>
</dbReference>
<sequence length="557" mass="61033">MRHYVYGYVLLAALGFGCAKTPATSTTGTAGTATTSPVTDAAVLSEAAPKYASSVTAADLSRHLTILASDEYEGRNTGEKGQKMAAEYIAREFREDGLAGPVKNNTANPYYQPFDLERSMWGDGYMLIGKEKYLMMQDFFVLGSSPFQTEQAVDVVFAGYGIDDPAYSDYANLDATGKVLVVLAGEPKGADGNFLVSGTAKASDWGNDYRMKRNAASEHGAKAVMIVTGTNPGEFNSLTQRYRSYANRPSIGLKSSAEKPEAATIFISPVAGATLLSTTTEKLLNYNTQVARAGKPVTADFKAAKDVRIMTERKSDPLPTENVLGFIEGTDKKDEVVVVTAHYDHVGVDSTLQGDQIFNGANDDGSGTVAVIELAEAFAQAKKDGFGPRRSILFMTVTAEEKGLLGSEYYSENPVFPLGNTVANVNIDMIGRMDTDHEKTNDSNYIYSIGADKLSSELHQINEAMNEKYVNLTLDYTYNDENDPNRFYYRSDHYNFAKHGIPIVFYFNGVHADYHQPSDEVDKIIFESAEKVARLAFHVTWELANRENRIVVDSNKK</sequence>
<protein>
    <recommendedName>
        <fullName evidence="2">Peptidase M28 domain-containing protein</fullName>
    </recommendedName>
</protein>
<evidence type="ECO:0000313" key="4">
    <source>
        <dbReference type="Proteomes" id="UP001500552"/>
    </source>
</evidence>
<organism evidence="3 4">
    <name type="scientific">Pontibacter saemangeumensis</name>
    <dbReference type="NCBI Taxonomy" id="1084525"/>
    <lineage>
        <taxon>Bacteria</taxon>
        <taxon>Pseudomonadati</taxon>
        <taxon>Bacteroidota</taxon>
        <taxon>Cytophagia</taxon>
        <taxon>Cytophagales</taxon>
        <taxon>Hymenobacteraceae</taxon>
        <taxon>Pontibacter</taxon>
    </lineage>
</organism>
<dbReference type="Pfam" id="PF04389">
    <property type="entry name" value="Peptidase_M28"/>
    <property type="match status" value="1"/>
</dbReference>
<dbReference type="RefSeq" id="WP_345163398.1">
    <property type="nucleotide sequence ID" value="NZ_BAABHC010000041.1"/>
</dbReference>